<feature type="compositionally biased region" description="Polar residues" evidence="1">
    <location>
        <begin position="503"/>
        <end position="519"/>
    </location>
</feature>
<dbReference type="Gene3D" id="1.20.58.1520">
    <property type="match status" value="1"/>
</dbReference>
<dbReference type="KEGG" id="ccal:108629866"/>
<dbReference type="InterPro" id="IPR007145">
    <property type="entry name" value="MAP65_Ase1_PRC1"/>
</dbReference>
<dbReference type="PANTHER" id="PTHR19321">
    <property type="entry name" value="PROTEIN REGULATOR OF CYTOKINESIS 1 PRC1-RELATED"/>
    <property type="match status" value="1"/>
</dbReference>
<feature type="compositionally biased region" description="Polar residues" evidence="1">
    <location>
        <begin position="482"/>
        <end position="494"/>
    </location>
</feature>
<dbReference type="GO" id="GO:0005737">
    <property type="term" value="C:cytoplasm"/>
    <property type="evidence" value="ECO:0007669"/>
    <property type="project" value="TreeGrafter"/>
</dbReference>
<gene>
    <name evidence="3" type="primary">LOC108629866</name>
</gene>
<feature type="compositionally biased region" description="Basic and acidic residues" evidence="1">
    <location>
        <begin position="532"/>
        <end position="549"/>
    </location>
</feature>
<feature type="region of interest" description="Disordered" evidence="1">
    <location>
        <begin position="587"/>
        <end position="638"/>
    </location>
</feature>
<dbReference type="RefSeq" id="XP_017888273.1">
    <property type="nucleotide sequence ID" value="XM_018032784.2"/>
</dbReference>
<evidence type="ECO:0000313" key="3">
    <source>
        <dbReference type="RefSeq" id="XP_017888273.1"/>
    </source>
</evidence>
<dbReference type="PANTHER" id="PTHR19321:SF41">
    <property type="entry name" value="FASCETTO-RELATED"/>
    <property type="match status" value="1"/>
</dbReference>
<dbReference type="GO" id="GO:0051256">
    <property type="term" value="P:mitotic spindle midzone assembly"/>
    <property type="evidence" value="ECO:0007669"/>
    <property type="project" value="TreeGrafter"/>
</dbReference>
<proteinExistence type="predicted"/>
<reference evidence="3" key="1">
    <citation type="submission" date="2025-08" db="UniProtKB">
        <authorList>
            <consortium name="RefSeq"/>
        </authorList>
    </citation>
    <scope>IDENTIFICATION</scope>
    <source>
        <tissue evidence="3">Whole body</tissue>
    </source>
</reference>
<evidence type="ECO:0000256" key="1">
    <source>
        <dbReference type="SAM" id="MobiDB-lite"/>
    </source>
</evidence>
<feature type="compositionally biased region" description="Basic and acidic residues" evidence="1">
    <location>
        <begin position="450"/>
        <end position="460"/>
    </location>
</feature>
<feature type="region of interest" description="Disordered" evidence="1">
    <location>
        <begin position="450"/>
        <end position="559"/>
    </location>
</feature>
<dbReference type="GO" id="GO:1990023">
    <property type="term" value="C:mitotic spindle midzone"/>
    <property type="evidence" value="ECO:0007669"/>
    <property type="project" value="TreeGrafter"/>
</dbReference>
<accession>A0AAJ7JAN3</accession>
<dbReference type="Proteomes" id="UP000694925">
    <property type="component" value="Unplaced"/>
</dbReference>
<protein>
    <submittedName>
        <fullName evidence="3">Protein regulator of cytokinesis 1-like</fullName>
    </submittedName>
</protein>
<keyword evidence="2" id="KW-1185">Reference proteome</keyword>
<dbReference type="GO" id="GO:0008017">
    <property type="term" value="F:microtubule binding"/>
    <property type="evidence" value="ECO:0007669"/>
    <property type="project" value="InterPro"/>
</dbReference>
<feature type="compositionally biased region" description="Polar residues" evidence="1">
    <location>
        <begin position="619"/>
        <end position="632"/>
    </location>
</feature>
<feature type="compositionally biased region" description="Low complexity" evidence="1">
    <location>
        <begin position="465"/>
        <end position="479"/>
    </location>
</feature>
<organism evidence="2 3">
    <name type="scientific">Ceratina calcarata</name>
    <dbReference type="NCBI Taxonomy" id="156304"/>
    <lineage>
        <taxon>Eukaryota</taxon>
        <taxon>Metazoa</taxon>
        <taxon>Ecdysozoa</taxon>
        <taxon>Arthropoda</taxon>
        <taxon>Hexapoda</taxon>
        <taxon>Insecta</taxon>
        <taxon>Pterygota</taxon>
        <taxon>Neoptera</taxon>
        <taxon>Endopterygota</taxon>
        <taxon>Hymenoptera</taxon>
        <taxon>Apocrita</taxon>
        <taxon>Aculeata</taxon>
        <taxon>Apoidea</taxon>
        <taxon>Anthophila</taxon>
        <taxon>Apidae</taxon>
        <taxon>Ceratina</taxon>
        <taxon>Zadontomerus</taxon>
    </lineage>
</organism>
<name>A0AAJ7JAN3_9HYME</name>
<dbReference type="Pfam" id="PF03999">
    <property type="entry name" value="MAP65_ASE1"/>
    <property type="match status" value="1"/>
</dbReference>
<dbReference type="GeneID" id="108629866"/>
<evidence type="ECO:0000313" key="2">
    <source>
        <dbReference type="Proteomes" id="UP000694925"/>
    </source>
</evidence>
<feature type="compositionally biased region" description="Polar residues" evidence="1">
    <location>
        <begin position="550"/>
        <end position="559"/>
    </location>
</feature>
<dbReference type="AlphaFoldDB" id="A0AAJ7JAN3"/>
<sequence length="644" mass="74688">MACKNKREPVVEEITLRVRTALSQMETIWEEIGVSEEGRLAYLSQVSEYINDLLQDMVSETESKKETILNNVKSFLDEIAVLSKELRTDVAISGYEHLPLKEIEVVLSTDLKKLQSCKEQRMTQLKEFLNKERALCKALGVQPINIEEKVPSEEELNSFKLYLEKQESEKNRLESIFKETRRAIVKMMDDLGKTPTTSFENLVCKDSENFVLNSNNMTKLREFRDQLKQQVDSAKEYVEDIKQQLLGLWKYLDEPKHVYESFLNSYVGYSLATVNALTAELDRCKEKRRENVAKYVSQVRSELVKLWDLCKFSEEQRRRFVHFHSHTYTDDLLTLHELELKRMQDFYEASKPIFDCLQERENLWSKMRELRQRATNPDRFYNRGGQLLMEEKERKKIQKKLPKIEDDLRALINDYETVHGEVFTINGMSVNELIQESWENFNEEKETIKKARKEAKDKSVKKTTLSASKKPALSSSKKPQVSLISRRNISTFNPSKRKLLFSPSPNTSNSKRRNVTVTASRIKRSGKFLRTPIDKPKSSNKTGKKDTSQKENSVSDTTYNHFKEHLEDRGELRSSLLPSRLLATASTSVKTPVRTPVKPLRKNLTPMLTTPKLSESRLQKSPRTPRTGQSSRLAPVSTPLPIIF</sequence>